<keyword evidence="9" id="KW-0675">Receptor</keyword>
<dbReference type="OrthoDB" id="1075473at2"/>
<evidence type="ECO:0000256" key="6">
    <source>
        <dbReference type="ARBA" id="ARBA00023136"/>
    </source>
</evidence>
<dbReference type="Gene3D" id="2.60.40.1120">
    <property type="entry name" value="Carboxypeptidase-like, regulatory domain"/>
    <property type="match status" value="1"/>
</dbReference>
<keyword evidence="7" id="KW-0998">Cell outer membrane</keyword>
<evidence type="ECO:0000256" key="2">
    <source>
        <dbReference type="ARBA" id="ARBA00022448"/>
    </source>
</evidence>
<dbReference type="InterPro" id="IPR039426">
    <property type="entry name" value="TonB-dep_rcpt-like"/>
</dbReference>
<dbReference type="GO" id="GO:0015344">
    <property type="term" value="F:siderophore uptake transmembrane transporter activity"/>
    <property type="evidence" value="ECO:0007669"/>
    <property type="project" value="TreeGrafter"/>
</dbReference>
<comment type="subcellular location">
    <subcellularLocation>
        <location evidence="1">Cell outer membrane</location>
        <topology evidence="1">Multi-pass membrane protein</topology>
    </subcellularLocation>
</comment>
<dbReference type="EMBL" id="RCYZ01000003">
    <property type="protein sequence ID" value="TPG66686.1"/>
    <property type="molecule type" value="Genomic_DNA"/>
</dbReference>
<sequence length="745" mass="79191">MKYLLLAALLLGPAARPARAQTPAPSPIHSRTHSLSGTVRDAAGQPLPGANVFLKTTFDGASTDSLGRFSFGTNHAAGALVLAVRLIGFEPAEVPVVLGGGPVAVPGIVLKASRAQLGDVVVTAGAFEASDAKRGTALTALDVLTTAGALGDITGALNALPGTTRVGEEGKLFVRGGAASETKQYLDGLPVQSPYAGAVPNLPARGRFSPLLFKGLVFSTGGYSAEYGQALSAVVALNSTDLAPETQTGVSLMSVGGGLSHVHRWARTSLAASADYTNLGPYFRLVPQGQAQAYETRGGSVRLVQQVGRYGLLKVYGTFARQTVAALQPDPAPEYAAQGRAVALANTNDYLNATFRAPLRRGWSLNSGLALTRDDNDVRPGALAVRDVEQSAVARLVLTNDSASTWFNLKVGAEGLAQRYRQTYRPDTAAAGAAGALRTGFDEQRVAAFAESELVLSHRLAGRAGARAEYSALLGRANAAPRLALAYRLGPHGQLAAAWGYFYQTPTNDLLRFTHNLGFERAQHLQLSYERSAAGRTLRGEVYQKSYAQLVTYDPANFMAASAYRNGGQGYARGFDAFWRDRTSVPRLDYWVSYGYLATVRQYRADPVPAVPTFAARHALSLVAKYWVPRLHTQFGATAAYNSPRAYFDPNRPGYNQARTPSYQDLSLSASYLTHILGQYTIVNVSASNVLGRANTYGYRYAAAPDASGQYQGVALAPSAPRMLFIGVFISINKKAPGNTEVAPE</sequence>
<dbReference type="PANTHER" id="PTHR30069">
    <property type="entry name" value="TONB-DEPENDENT OUTER MEMBRANE RECEPTOR"/>
    <property type="match status" value="1"/>
</dbReference>
<keyword evidence="2" id="KW-0813">Transport</keyword>
<dbReference type="Gene3D" id="2.40.170.20">
    <property type="entry name" value="TonB-dependent receptor, beta-barrel domain"/>
    <property type="match status" value="1"/>
</dbReference>
<evidence type="ECO:0000256" key="1">
    <source>
        <dbReference type="ARBA" id="ARBA00004571"/>
    </source>
</evidence>
<dbReference type="InterPro" id="IPR008969">
    <property type="entry name" value="CarboxyPept-like_regulatory"/>
</dbReference>
<gene>
    <name evidence="9" type="ORF">EAH73_09875</name>
</gene>
<evidence type="ECO:0000313" key="10">
    <source>
        <dbReference type="Proteomes" id="UP000317646"/>
    </source>
</evidence>
<dbReference type="RefSeq" id="WP_140466326.1">
    <property type="nucleotide sequence ID" value="NZ_RCYZ01000003.1"/>
</dbReference>
<evidence type="ECO:0000256" key="4">
    <source>
        <dbReference type="ARBA" id="ARBA00022692"/>
    </source>
</evidence>
<dbReference type="SUPFAM" id="SSF56935">
    <property type="entry name" value="Porins"/>
    <property type="match status" value="1"/>
</dbReference>
<dbReference type="GO" id="GO:0009279">
    <property type="term" value="C:cell outer membrane"/>
    <property type="evidence" value="ECO:0007669"/>
    <property type="project" value="UniProtKB-SubCell"/>
</dbReference>
<evidence type="ECO:0000256" key="3">
    <source>
        <dbReference type="ARBA" id="ARBA00022452"/>
    </source>
</evidence>
<keyword evidence="6" id="KW-0472">Membrane</keyword>
<name>A0A502H004_9BACT</name>
<evidence type="ECO:0000313" key="9">
    <source>
        <dbReference type="EMBL" id="TPG66686.1"/>
    </source>
</evidence>
<evidence type="ECO:0000256" key="8">
    <source>
        <dbReference type="SAM" id="SignalP"/>
    </source>
</evidence>
<evidence type="ECO:0000256" key="5">
    <source>
        <dbReference type="ARBA" id="ARBA00022729"/>
    </source>
</evidence>
<dbReference type="PANTHER" id="PTHR30069:SF29">
    <property type="entry name" value="HEMOGLOBIN AND HEMOGLOBIN-HAPTOGLOBIN-BINDING PROTEIN 1-RELATED"/>
    <property type="match status" value="1"/>
</dbReference>
<protein>
    <submittedName>
        <fullName evidence="9">TonB-dependent receptor</fullName>
    </submittedName>
</protein>
<keyword evidence="5 8" id="KW-0732">Signal</keyword>
<dbReference type="GO" id="GO:0044718">
    <property type="term" value="P:siderophore transmembrane transport"/>
    <property type="evidence" value="ECO:0007669"/>
    <property type="project" value="TreeGrafter"/>
</dbReference>
<dbReference type="SUPFAM" id="SSF49464">
    <property type="entry name" value="Carboxypeptidase regulatory domain-like"/>
    <property type="match status" value="1"/>
</dbReference>
<evidence type="ECO:0000256" key="7">
    <source>
        <dbReference type="ARBA" id="ARBA00023237"/>
    </source>
</evidence>
<dbReference type="Pfam" id="PF13715">
    <property type="entry name" value="CarbopepD_reg_2"/>
    <property type="match status" value="1"/>
</dbReference>
<keyword evidence="3" id="KW-1134">Transmembrane beta strand</keyword>
<organism evidence="9 10">
    <name type="scientific">Hymenobacter nivis</name>
    <dbReference type="NCBI Taxonomy" id="1850093"/>
    <lineage>
        <taxon>Bacteria</taxon>
        <taxon>Pseudomonadati</taxon>
        <taxon>Bacteroidota</taxon>
        <taxon>Cytophagia</taxon>
        <taxon>Cytophagales</taxon>
        <taxon>Hymenobacteraceae</taxon>
        <taxon>Hymenobacter</taxon>
    </lineage>
</organism>
<accession>A0A502H004</accession>
<keyword evidence="4" id="KW-0812">Transmembrane</keyword>
<feature type="signal peptide" evidence="8">
    <location>
        <begin position="1"/>
        <end position="20"/>
    </location>
</feature>
<dbReference type="InterPro" id="IPR036942">
    <property type="entry name" value="Beta-barrel_TonB_sf"/>
</dbReference>
<reference evidence="9 10" key="1">
    <citation type="journal article" date="2019" name="Environ. Microbiol.">
        <title>Species interactions and distinct microbial communities in high Arctic permafrost affected cryosols are associated with the CH4 and CO2 gas fluxes.</title>
        <authorList>
            <person name="Altshuler I."/>
            <person name="Hamel J."/>
            <person name="Turney S."/>
            <person name="Magnuson E."/>
            <person name="Levesque R."/>
            <person name="Greer C."/>
            <person name="Whyte L.G."/>
        </authorList>
    </citation>
    <scope>NUCLEOTIDE SEQUENCE [LARGE SCALE GENOMIC DNA]</scope>
    <source>
        <strain evidence="9 10">S9.2P</strain>
    </source>
</reference>
<keyword evidence="10" id="KW-1185">Reference proteome</keyword>
<dbReference type="AlphaFoldDB" id="A0A502H004"/>
<proteinExistence type="predicted"/>
<comment type="caution">
    <text evidence="9">The sequence shown here is derived from an EMBL/GenBank/DDBJ whole genome shotgun (WGS) entry which is preliminary data.</text>
</comment>
<dbReference type="Proteomes" id="UP000317646">
    <property type="component" value="Unassembled WGS sequence"/>
</dbReference>
<feature type="chain" id="PRO_5021460548" evidence="8">
    <location>
        <begin position="21"/>
        <end position="745"/>
    </location>
</feature>